<keyword evidence="3" id="KW-0804">Transcription</keyword>
<evidence type="ECO:0000256" key="2">
    <source>
        <dbReference type="ARBA" id="ARBA00023125"/>
    </source>
</evidence>
<dbReference type="InterPro" id="IPR018062">
    <property type="entry name" value="HTH_AraC-typ_CS"/>
</dbReference>
<dbReference type="HOGENOM" id="CLU_000445_87_4_4"/>
<proteinExistence type="predicted"/>
<dbReference type="GO" id="GO:0003700">
    <property type="term" value="F:DNA-binding transcription factor activity"/>
    <property type="evidence" value="ECO:0007669"/>
    <property type="project" value="InterPro"/>
</dbReference>
<evidence type="ECO:0000256" key="1">
    <source>
        <dbReference type="ARBA" id="ARBA00023015"/>
    </source>
</evidence>
<feature type="domain" description="HTH araC/xylS-type" evidence="4">
    <location>
        <begin position="167"/>
        <end position="264"/>
    </location>
</feature>
<dbReference type="PROSITE" id="PS01124">
    <property type="entry name" value="HTH_ARAC_FAMILY_2"/>
    <property type="match status" value="1"/>
</dbReference>
<dbReference type="Pfam" id="PF02311">
    <property type="entry name" value="AraC_binding"/>
    <property type="match status" value="1"/>
</dbReference>
<dbReference type="InterPro" id="IPR003313">
    <property type="entry name" value="AraC-bd"/>
</dbReference>
<evidence type="ECO:0000313" key="6">
    <source>
        <dbReference type="Proteomes" id="UP000028782"/>
    </source>
</evidence>
<dbReference type="SMART" id="SM00342">
    <property type="entry name" value="HTH_ARAC"/>
    <property type="match status" value="1"/>
</dbReference>
<dbReference type="PANTHER" id="PTHR11019">
    <property type="entry name" value="HTH-TYPE TRANSCRIPTIONAL REGULATOR NIMR"/>
    <property type="match status" value="1"/>
</dbReference>
<protein>
    <submittedName>
        <fullName evidence="5">AraC family transcriptional regulator</fullName>
    </submittedName>
</protein>
<dbReference type="Gene3D" id="2.60.120.10">
    <property type="entry name" value="Jelly Rolls"/>
    <property type="match status" value="1"/>
</dbReference>
<dbReference type="GO" id="GO:0043565">
    <property type="term" value="F:sequence-specific DNA binding"/>
    <property type="evidence" value="ECO:0007669"/>
    <property type="project" value="InterPro"/>
</dbReference>
<dbReference type="KEGG" id="ctes:O987_12845"/>
<evidence type="ECO:0000313" key="5">
    <source>
        <dbReference type="EMBL" id="AIJ46692.1"/>
    </source>
</evidence>
<name>A0A076PTK5_COMTE</name>
<dbReference type="Pfam" id="PF12833">
    <property type="entry name" value="HTH_18"/>
    <property type="match status" value="1"/>
</dbReference>
<accession>A0A076PTK5</accession>
<dbReference type="SUPFAM" id="SSF51182">
    <property type="entry name" value="RmlC-like cupins"/>
    <property type="match status" value="1"/>
</dbReference>
<keyword evidence="1" id="KW-0805">Transcription regulation</keyword>
<sequence>MGFASPEHGAHALDLQHAQASSLPVTGVEQRYPPGHVVPQHSHARGHLIYASEGVLLVESPGGQWLVPPTTAVWLRPGMLHRITATTAVRAFGLFIEEAWSERLPARDCVLHVSPLVRELMAALVDLPHQGPHRPRDALLGNLLLEELQALAPLPYYLPWPEDMLMRRICESMLGAPAQRTTVEALARQHALTPKTLHRRFLKSTGMNWGRWYQQMRLMASIPQLLQGMPITTVALESGYESHSAYSAAFRKQFGRPPSEFAARADRAALR</sequence>
<dbReference type="RefSeq" id="WP_043372567.1">
    <property type="nucleotide sequence ID" value="NZ_CP006704.1"/>
</dbReference>
<keyword evidence="2" id="KW-0238">DNA-binding</keyword>
<dbReference type="AlphaFoldDB" id="A0A076PTK5"/>
<evidence type="ECO:0000259" key="4">
    <source>
        <dbReference type="PROSITE" id="PS01124"/>
    </source>
</evidence>
<dbReference type="InterPro" id="IPR014710">
    <property type="entry name" value="RmlC-like_jellyroll"/>
</dbReference>
<dbReference type="Gene3D" id="1.10.10.60">
    <property type="entry name" value="Homeodomain-like"/>
    <property type="match status" value="1"/>
</dbReference>
<dbReference type="InterPro" id="IPR011051">
    <property type="entry name" value="RmlC_Cupin_sf"/>
</dbReference>
<organism evidence="5 6">
    <name type="scientific">Comamonas testosteroni TK102</name>
    <dbReference type="NCBI Taxonomy" id="1392005"/>
    <lineage>
        <taxon>Bacteria</taxon>
        <taxon>Pseudomonadati</taxon>
        <taxon>Pseudomonadota</taxon>
        <taxon>Betaproteobacteria</taxon>
        <taxon>Burkholderiales</taxon>
        <taxon>Comamonadaceae</taxon>
        <taxon>Comamonas</taxon>
    </lineage>
</organism>
<reference evidence="5 6" key="1">
    <citation type="journal article" date="2014" name="Genome Announc.">
        <title>Complete Genome Sequence of Polychlorinated Biphenyl Degrader Comamonas testosteroni TK102 (NBRC 109938).</title>
        <authorList>
            <person name="Fukuda K."/>
            <person name="Hosoyama A."/>
            <person name="Tsuchikane K."/>
            <person name="Ohji S."/>
            <person name="Yamazoe A."/>
            <person name="Fujita N."/>
            <person name="Shintani M."/>
            <person name="Kimbara K."/>
        </authorList>
    </citation>
    <scope>NUCLEOTIDE SEQUENCE [LARGE SCALE GENOMIC DNA]</scope>
    <source>
        <strain evidence="5">TK102</strain>
    </source>
</reference>
<dbReference type="Proteomes" id="UP000028782">
    <property type="component" value="Chromosome"/>
</dbReference>
<dbReference type="CDD" id="cd06124">
    <property type="entry name" value="cupin_NimR-like_N"/>
    <property type="match status" value="1"/>
</dbReference>
<gene>
    <name evidence="5" type="ORF">O987_12845</name>
</gene>
<dbReference type="EMBL" id="CP006704">
    <property type="protein sequence ID" value="AIJ46692.1"/>
    <property type="molecule type" value="Genomic_DNA"/>
</dbReference>
<dbReference type="PROSITE" id="PS00041">
    <property type="entry name" value="HTH_ARAC_FAMILY_1"/>
    <property type="match status" value="1"/>
</dbReference>
<dbReference type="PANTHER" id="PTHR11019:SF199">
    <property type="entry name" value="HTH-TYPE TRANSCRIPTIONAL REGULATOR NIMR"/>
    <property type="match status" value="1"/>
</dbReference>
<evidence type="ECO:0000256" key="3">
    <source>
        <dbReference type="ARBA" id="ARBA00023163"/>
    </source>
</evidence>
<dbReference type="SUPFAM" id="SSF46689">
    <property type="entry name" value="Homeodomain-like"/>
    <property type="match status" value="1"/>
</dbReference>
<dbReference type="InterPro" id="IPR009057">
    <property type="entry name" value="Homeodomain-like_sf"/>
</dbReference>
<dbReference type="InterPro" id="IPR018060">
    <property type="entry name" value="HTH_AraC"/>
</dbReference>